<sequence>MDITEVTLIHHVGIVLAVLWLLSHYNCCHALAYFLSLIYLFVVHERYVMRLRRKLQFEERKQGNQRRVLSDSETVRWLNHAVEKIWPICIEQIASQRVLLPIIPWFLEKYKPWTVSKGVVQHLYLGRNAPMFTEMRVLRQSTGDDHLVLELGMNFLTADDMLGILAVKLKKRLGFGMWAKLHITGMHVEGKIMIGVKFLRKWPFLGRVRICFVEPPYFQMTVKPIFTRGLDVTEVPGIDGWLDKLLSIAFEQTLVQPNMLVIDMEKFVSPEEESWFSVDEKEPVAHLKVEVIEASDMKASDLNGFADPYVKGQFGVYQFKTKIQKKTLAPKWFEEFKIPVITWDSPNVLAIDVHDKDIFVDDTLGNCSIKINDLRHGERHDMWLPLQNIKTAGRLHLAVTVLENNGKQGSEFPDVRETEMPNMEDKRNSFSSETANKNSFSALSSEKSPRVADNYEPIDVEGQKETGIWVHHPGSEVSQTWEARKGKGRRLNTQIQGEPNGSSGTDETQDDKRPMQSVRRGLRKLGSVFHRNPKKEDNSCSFTESVKSPVTPRVNLRAVNCEKESGVKFVVEDDDSGKVSKEGGSSSGESSSGSPGKGKVKGMAKSLYKHAEKSVKHALSRKGSRKSQTNEREIVPDSISSDDDDDDSLPSPIVKMIPVVSRDIPRPPGNDSFKSDEHLAQPLASYLSGIAEDGEGLVKKGELEDTEKMPDKPDNPERNDERLSEPLKDEAR</sequence>
<name>A0AAW1XMU4_RUBAR</name>
<keyword evidence="11" id="KW-1185">Reference proteome</keyword>
<proteinExistence type="predicted"/>
<evidence type="ECO:0000256" key="1">
    <source>
        <dbReference type="ARBA" id="ARBA00004370"/>
    </source>
</evidence>
<dbReference type="AlphaFoldDB" id="A0AAW1XMU4"/>
<keyword evidence="3" id="KW-0445">Lipid transport</keyword>
<dbReference type="Pfam" id="PF25669">
    <property type="entry name" value="SMP_MUG190-like"/>
    <property type="match status" value="1"/>
</dbReference>
<feature type="compositionally biased region" description="Basic and acidic residues" evidence="6">
    <location>
        <begin position="413"/>
        <end position="428"/>
    </location>
</feature>
<evidence type="ECO:0000256" key="2">
    <source>
        <dbReference type="ARBA" id="ARBA00022448"/>
    </source>
</evidence>
<dbReference type="PROSITE" id="PS50004">
    <property type="entry name" value="C2"/>
    <property type="match status" value="1"/>
</dbReference>
<feature type="domain" description="C2" evidence="8">
    <location>
        <begin position="270"/>
        <end position="384"/>
    </location>
</feature>
<accession>A0AAW1XMU4</accession>
<keyword evidence="2" id="KW-0813">Transport</keyword>
<dbReference type="EMBL" id="JBEDUW010000003">
    <property type="protein sequence ID" value="KAK9937684.1"/>
    <property type="molecule type" value="Genomic_DNA"/>
</dbReference>
<keyword evidence="5 7" id="KW-0472">Membrane</keyword>
<evidence type="ECO:0000256" key="3">
    <source>
        <dbReference type="ARBA" id="ARBA00023055"/>
    </source>
</evidence>
<dbReference type="SMART" id="SM00239">
    <property type="entry name" value="C2"/>
    <property type="match status" value="1"/>
</dbReference>
<evidence type="ECO:0000259" key="9">
    <source>
        <dbReference type="PROSITE" id="PS51847"/>
    </source>
</evidence>
<feature type="transmembrane region" description="Helical" evidence="7">
    <location>
        <begin position="31"/>
        <end position="48"/>
    </location>
</feature>
<dbReference type="GO" id="GO:0008289">
    <property type="term" value="F:lipid binding"/>
    <property type="evidence" value="ECO:0007669"/>
    <property type="project" value="UniProtKB-KW"/>
</dbReference>
<dbReference type="InterPro" id="IPR031468">
    <property type="entry name" value="SMP_LBD"/>
</dbReference>
<dbReference type="Gene3D" id="2.60.40.150">
    <property type="entry name" value="C2 domain"/>
    <property type="match status" value="1"/>
</dbReference>
<feature type="region of interest" description="Disordered" evidence="6">
    <location>
        <begin position="406"/>
        <end position="452"/>
    </location>
</feature>
<dbReference type="PANTHER" id="PTHR47042">
    <property type="entry name" value="C2 DOMAIN-CONTAINING PROTEIN-LIKE"/>
    <property type="match status" value="1"/>
</dbReference>
<dbReference type="CDD" id="cd00030">
    <property type="entry name" value="C2"/>
    <property type="match status" value="1"/>
</dbReference>
<evidence type="ECO:0000313" key="10">
    <source>
        <dbReference type="EMBL" id="KAK9937684.1"/>
    </source>
</evidence>
<gene>
    <name evidence="10" type="ORF">M0R45_014459</name>
</gene>
<feature type="compositionally biased region" description="Basic and acidic residues" evidence="6">
    <location>
        <begin position="696"/>
        <end position="732"/>
    </location>
</feature>
<dbReference type="InterPro" id="IPR052847">
    <property type="entry name" value="Ext_Synaptotagmin/KAHRP-like"/>
</dbReference>
<feature type="region of interest" description="Disordered" evidence="6">
    <location>
        <begin position="561"/>
        <end position="678"/>
    </location>
</feature>
<evidence type="ECO:0008006" key="12">
    <source>
        <dbReference type="Google" id="ProtNLM"/>
    </source>
</evidence>
<feature type="compositionally biased region" description="Polar residues" evidence="6">
    <location>
        <begin position="491"/>
        <end position="506"/>
    </location>
</feature>
<feature type="compositionally biased region" description="Polar residues" evidence="6">
    <location>
        <begin position="539"/>
        <end position="548"/>
    </location>
</feature>
<dbReference type="InterPro" id="IPR035892">
    <property type="entry name" value="C2_domain_sf"/>
</dbReference>
<dbReference type="SUPFAM" id="SSF49562">
    <property type="entry name" value="C2 domain (Calcium/lipid-binding domain, CaLB)"/>
    <property type="match status" value="1"/>
</dbReference>
<keyword evidence="7" id="KW-1133">Transmembrane helix</keyword>
<keyword evidence="7" id="KW-0812">Transmembrane</keyword>
<feature type="compositionally biased region" description="Polar residues" evidence="6">
    <location>
        <begin position="429"/>
        <end position="446"/>
    </location>
</feature>
<evidence type="ECO:0000259" key="8">
    <source>
        <dbReference type="PROSITE" id="PS50004"/>
    </source>
</evidence>
<dbReference type="GO" id="GO:0016020">
    <property type="term" value="C:membrane"/>
    <property type="evidence" value="ECO:0007669"/>
    <property type="project" value="UniProtKB-SubCell"/>
</dbReference>
<comment type="caution">
    <text evidence="10">The sequence shown here is derived from an EMBL/GenBank/DDBJ whole genome shotgun (WGS) entry which is preliminary data.</text>
</comment>
<organism evidence="10 11">
    <name type="scientific">Rubus argutus</name>
    <name type="common">Southern blackberry</name>
    <dbReference type="NCBI Taxonomy" id="59490"/>
    <lineage>
        <taxon>Eukaryota</taxon>
        <taxon>Viridiplantae</taxon>
        <taxon>Streptophyta</taxon>
        <taxon>Embryophyta</taxon>
        <taxon>Tracheophyta</taxon>
        <taxon>Spermatophyta</taxon>
        <taxon>Magnoliopsida</taxon>
        <taxon>eudicotyledons</taxon>
        <taxon>Gunneridae</taxon>
        <taxon>Pentapetalae</taxon>
        <taxon>rosids</taxon>
        <taxon>fabids</taxon>
        <taxon>Rosales</taxon>
        <taxon>Rosaceae</taxon>
        <taxon>Rosoideae</taxon>
        <taxon>Rosoideae incertae sedis</taxon>
        <taxon>Rubus</taxon>
    </lineage>
</organism>
<dbReference type="PANTHER" id="PTHR47042:SF4">
    <property type="entry name" value="OS02G0313700 PROTEIN"/>
    <property type="match status" value="1"/>
</dbReference>
<protein>
    <recommendedName>
        <fullName evidence="12">C2 domain-containing protein</fullName>
    </recommendedName>
</protein>
<dbReference type="InterPro" id="IPR000008">
    <property type="entry name" value="C2_dom"/>
</dbReference>
<dbReference type="Pfam" id="PF00168">
    <property type="entry name" value="C2"/>
    <property type="match status" value="1"/>
</dbReference>
<feature type="compositionally biased region" description="Low complexity" evidence="6">
    <location>
        <begin position="582"/>
        <end position="594"/>
    </location>
</feature>
<evidence type="ECO:0000313" key="11">
    <source>
        <dbReference type="Proteomes" id="UP001457282"/>
    </source>
</evidence>
<evidence type="ECO:0000256" key="5">
    <source>
        <dbReference type="ARBA" id="ARBA00023136"/>
    </source>
</evidence>
<comment type="subcellular location">
    <subcellularLocation>
        <location evidence="1">Membrane</location>
    </subcellularLocation>
</comment>
<dbReference type="Proteomes" id="UP001457282">
    <property type="component" value="Unassembled WGS sequence"/>
</dbReference>
<dbReference type="PROSITE" id="PS51847">
    <property type="entry name" value="SMP"/>
    <property type="match status" value="1"/>
</dbReference>
<dbReference type="CDD" id="cd21669">
    <property type="entry name" value="SMP_SF"/>
    <property type="match status" value="1"/>
</dbReference>
<feature type="region of interest" description="Disordered" evidence="6">
    <location>
        <begin position="691"/>
        <end position="732"/>
    </location>
</feature>
<feature type="region of interest" description="Disordered" evidence="6">
    <location>
        <begin position="475"/>
        <end position="548"/>
    </location>
</feature>
<feature type="compositionally biased region" description="Basic residues" evidence="6">
    <location>
        <begin position="616"/>
        <end position="625"/>
    </location>
</feature>
<evidence type="ECO:0000256" key="6">
    <source>
        <dbReference type="SAM" id="MobiDB-lite"/>
    </source>
</evidence>
<evidence type="ECO:0000256" key="4">
    <source>
        <dbReference type="ARBA" id="ARBA00023121"/>
    </source>
</evidence>
<reference evidence="10 11" key="1">
    <citation type="journal article" date="2023" name="G3 (Bethesda)">
        <title>A chromosome-length genome assembly and annotation of blackberry (Rubus argutus, cv. 'Hillquist').</title>
        <authorList>
            <person name="Bruna T."/>
            <person name="Aryal R."/>
            <person name="Dudchenko O."/>
            <person name="Sargent D.J."/>
            <person name="Mead D."/>
            <person name="Buti M."/>
            <person name="Cavallini A."/>
            <person name="Hytonen T."/>
            <person name="Andres J."/>
            <person name="Pham M."/>
            <person name="Weisz D."/>
            <person name="Mascagni F."/>
            <person name="Usai G."/>
            <person name="Natali L."/>
            <person name="Bassil N."/>
            <person name="Fernandez G.E."/>
            <person name="Lomsadze A."/>
            <person name="Armour M."/>
            <person name="Olukolu B."/>
            <person name="Poorten T."/>
            <person name="Britton C."/>
            <person name="Davik J."/>
            <person name="Ashrafi H."/>
            <person name="Aiden E.L."/>
            <person name="Borodovsky M."/>
            <person name="Worthington M."/>
        </authorList>
    </citation>
    <scope>NUCLEOTIDE SEQUENCE [LARGE SCALE GENOMIC DNA]</scope>
    <source>
        <strain evidence="10">PI 553951</strain>
    </source>
</reference>
<feature type="domain" description="SMP-LTD" evidence="9">
    <location>
        <begin position="71"/>
        <end position="265"/>
    </location>
</feature>
<evidence type="ECO:0000256" key="7">
    <source>
        <dbReference type="SAM" id="Phobius"/>
    </source>
</evidence>
<keyword evidence="4" id="KW-0446">Lipid-binding</keyword>
<dbReference type="GO" id="GO:0006869">
    <property type="term" value="P:lipid transport"/>
    <property type="evidence" value="ECO:0007669"/>
    <property type="project" value="UniProtKB-KW"/>
</dbReference>